<evidence type="ECO:0000313" key="3">
    <source>
        <dbReference type="Proteomes" id="UP000007431"/>
    </source>
</evidence>
<dbReference type="VEuPathDB" id="FungiDB:SCHCODRAFT_02621063"/>
<feature type="region of interest" description="Disordered" evidence="1">
    <location>
        <begin position="218"/>
        <end position="450"/>
    </location>
</feature>
<dbReference type="GeneID" id="9585725"/>
<sequence length="472" mass="51794">MFGLFSRKGHTQPESQAQTQQVQETQSPDVSQQPLRTPSPTPVMAVDTSTESTFAAMDVDTPPAPNTDEQLVALRALVNTMPAPSLKEYVVQYLQEDPVRMNVLDFFKDMAPPPLLHCLRCHGDYYDVENTPTSCRIPHDDDSTLVERVGGGRGYETLWQCCGKTTEGDGDQGPPDSWCYEGEHTTDIKRARFRADATNYDDKLVSCIKRKCGVVIVDPPSSSSEDGASNGRSVRSRGRKSRVFARTSPSPARSTRSRSRVGMSPMRPSPKRKLNESDEEQEEVSDAEKPQQKRRKRQPATKASPSTSLKPTSKSSGSKPLTERKPKATPTKPRSRAAKAQQDEEEGGAATEVENNPPKRRGRPPGSKNKPKEPVAPPSDRALRARSATPARATREATPARTAREATPGREKTPRKAAKEAPTTPRTRAKRGPRAARVDEDEAGPDVDTVVVHATRTKRLDEVVESSIPGEC</sequence>
<feature type="compositionally biased region" description="Basic residues" evidence="1">
    <location>
        <begin position="234"/>
        <end position="243"/>
    </location>
</feature>
<dbReference type="eggNOG" id="ENOG502SNK5">
    <property type="taxonomic scope" value="Eukaryota"/>
</dbReference>
<name>D8PNF0_SCHCM</name>
<feature type="compositionally biased region" description="Low complexity" evidence="1">
    <location>
        <begin position="304"/>
        <end position="320"/>
    </location>
</feature>
<gene>
    <name evidence="2" type="ORF">SCHCODRAFT_254872</name>
</gene>
<reference evidence="2 3" key="1">
    <citation type="journal article" date="2010" name="Nat. Biotechnol.">
        <title>Genome sequence of the model mushroom Schizophyllum commune.</title>
        <authorList>
            <person name="Ohm R.A."/>
            <person name="de Jong J.F."/>
            <person name="Lugones L.G."/>
            <person name="Aerts A."/>
            <person name="Kothe E."/>
            <person name="Stajich J.E."/>
            <person name="de Vries R.P."/>
            <person name="Record E."/>
            <person name="Levasseur A."/>
            <person name="Baker S.E."/>
            <person name="Bartholomew K.A."/>
            <person name="Coutinho P.M."/>
            <person name="Erdmann S."/>
            <person name="Fowler T.J."/>
            <person name="Gathman A.C."/>
            <person name="Lombard V."/>
            <person name="Henrissat B."/>
            <person name="Knabe N."/>
            <person name="Kuees U."/>
            <person name="Lilly W.W."/>
            <person name="Lindquist E."/>
            <person name="Lucas S."/>
            <person name="Magnuson J.K."/>
            <person name="Piumi F."/>
            <person name="Raudaskoski M."/>
            <person name="Salamov A."/>
            <person name="Schmutz J."/>
            <person name="Schwarze F.W.M.R."/>
            <person name="vanKuyk P.A."/>
            <person name="Horton J.S."/>
            <person name="Grigoriev I.V."/>
            <person name="Woesten H.A.B."/>
        </authorList>
    </citation>
    <scope>NUCLEOTIDE SEQUENCE [LARGE SCALE GENOMIC DNA]</scope>
    <source>
        <strain evidence="3">H4-8 / FGSC 9210</strain>
    </source>
</reference>
<dbReference type="AlphaFoldDB" id="D8PNF0"/>
<dbReference type="EMBL" id="GL377302">
    <property type="protein sequence ID" value="EFJ01517.1"/>
    <property type="molecule type" value="Genomic_DNA"/>
</dbReference>
<keyword evidence="3" id="KW-1185">Reference proteome</keyword>
<accession>D8PNF0</accession>
<feature type="compositionally biased region" description="Low complexity" evidence="1">
    <location>
        <begin position="385"/>
        <end position="401"/>
    </location>
</feature>
<feature type="compositionally biased region" description="Low complexity" evidence="1">
    <location>
        <begin position="245"/>
        <end position="254"/>
    </location>
</feature>
<feature type="compositionally biased region" description="Polar residues" evidence="1">
    <location>
        <begin position="29"/>
        <end position="38"/>
    </location>
</feature>
<evidence type="ECO:0000256" key="1">
    <source>
        <dbReference type="SAM" id="MobiDB-lite"/>
    </source>
</evidence>
<proteinExistence type="predicted"/>
<dbReference type="KEGG" id="scm:SCHCO_02621063"/>
<dbReference type="OrthoDB" id="3245731at2759"/>
<dbReference type="HOGENOM" id="CLU_578912_0_0_1"/>
<dbReference type="Proteomes" id="UP000007431">
    <property type="component" value="Unassembled WGS sequence"/>
</dbReference>
<feature type="compositionally biased region" description="Basic and acidic residues" evidence="1">
    <location>
        <begin position="402"/>
        <end position="419"/>
    </location>
</feature>
<evidence type="ECO:0000313" key="2">
    <source>
        <dbReference type="EMBL" id="EFJ01517.1"/>
    </source>
</evidence>
<organism evidence="3">
    <name type="scientific">Schizophyllum commune (strain H4-8 / FGSC 9210)</name>
    <name type="common">Split gill fungus</name>
    <dbReference type="NCBI Taxonomy" id="578458"/>
    <lineage>
        <taxon>Eukaryota</taxon>
        <taxon>Fungi</taxon>
        <taxon>Dikarya</taxon>
        <taxon>Basidiomycota</taxon>
        <taxon>Agaricomycotina</taxon>
        <taxon>Agaricomycetes</taxon>
        <taxon>Agaricomycetidae</taxon>
        <taxon>Agaricales</taxon>
        <taxon>Schizophyllaceae</taxon>
        <taxon>Schizophyllum</taxon>
    </lineage>
</organism>
<dbReference type="OMA" id="WGCCGKI"/>
<feature type="compositionally biased region" description="Low complexity" evidence="1">
    <location>
        <begin position="12"/>
        <end position="28"/>
    </location>
</feature>
<dbReference type="InParanoid" id="D8PNF0"/>
<feature type="region of interest" description="Disordered" evidence="1">
    <location>
        <begin position="1"/>
        <end position="45"/>
    </location>
</feature>
<protein>
    <submittedName>
        <fullName evidence="2">Uncharacterized protein</fullName>
    </submittedName>
</protein>